<dbReference type="Gene3D" id="3.90.76.10">
    <property type="entry name" value="Dipeptide-binding Protein, Domain 1"/>
    <property type="match status" value="1"/>
</dbReference>
<reference evidence="7" key="1">
    <citation type="submission" date="2018-05" db="EMBL/GenBank/DDBJ databases">
        <authorList>
            <person name="Lanie J.A."/>
            <person name="Ng W.-L."/>
            <person name="Kazmierczak K.M."/>
            <person name="Andrzejewski T.M."/>
            <person name="Davidsen T.M."/>
            <person name="Wayne K.J."/>
            <person name="Tettelin H."/>
            <person name="Glass J.I."/>
            <person name="Rusch D."/>
            <person name="Podicherti R."/>
            <person name="Tsui H.-C.T."/>
            <person name="Winkler M.E."/>
        </authorList>
    </citation>
    <scope>NUCLEOTIDE SEQUENCE</scope>
</reference>
<dbReference type="CDD" id="cd08504">
    <property type="entry name" value="PBP2_OppA"/>
    <property type="match status" value="1"/>
</dbReference>
<dbReference type="Gene3D" id="3.10.105.10">
    <property type="entry name" value="Dipeptide-binding Protein, Domain 3"/>
    <property type="match status" value="1"/>
</dbReference>
<dbReference type="Pfam" id="PF00496">
    <property type="entry name" value="SBP_bac_5"/>
    <property type="match status" value="1"/>
</dbReference>
<dbReference type="GO" id="GO:0015833">
    <property type="term" value="P:peptide transport"/>
    <property type="evidence" value="ECO:0007669"/>
    <property type="project" value="TreeGrafter"/>
</dbReference>
<evidence type="ECO:0000256" key="4">
    <source>
        <dbReference type="ARBA" id="ARBA00022729"/>
    </source>
</evidence>
<evidence type="ECO:0000259" key="6">
    <source>
        <dbReference type="Pfam" id="PF00496"/>
    </source>
</evidence>
<dbReference type="InterPro" id="IPR039424">
    <property type="entry name" value="SBP_5"/>
</dbReference>
<dbReference type="InterPro" id="IPR000914">
    <property type="entry name" value="SBP_5_dom"/>
</dbReference>
<dbReference type="InterPro" id="IPR030678">
    <property type="entry name" value="Peptide/Ni-bd"/>
</dbReference>
<dbReference type="AlphaFoldDB" id="A0A381ZMD3"/>
<organism evidence="7">
    <name type="scientific">marine metagenome</name>
    <dbReference type="NCBI Taxonomy" id="408172"/>
    <lineage>
        <taxon>unclassified sequences</taxon>
        <taxon>metagenomes</taxon>
        <taxon>ecological metagenomes</taxon>
    </lineage>
</organism>
<evidence type="ECO:0000256" key="1">
    <source>
        <dbReference type="ARBA" id="ARBA00004196"/>
    </source>
</evidence>
<comment type="subcellular location">
    <subcellularLocation>
        <location evidence="1">Cell envelope</location>
    </subcellularLocation>
</comment>
<dbReference type="GO" id="GO:1904680">
    <property type="term" value="F:peptide transmembrane transporter activity"/>
    <property type="evidence" value="ECO:0007669"/>
    <property type="project" value="TreeGrafter"/>
</dbReference>
<protein>
    <recommendedName>
        <fullName evidence="6">Solute-binding protein family 5 domain-containing protein</fullName>
    </recommendedName>
</protein>
<dbReference type="PANTHER" id="PTHR30290">
    <property type="entry name" value="PERIPLASMIC BINDING COMPONENT OF ABC TRANSPORTER"/>
    <property type="match status" value="1"/>
</dbReference>
<feature type="region of interest" description="Disordered" evidence="5">
    <location>
        <begin position="1"/>
        <end position="39"/>
    </location>
</feature>
<evidence type="ECO:0000256" key="2">
    <source>
        <dbReference type="ARBA" id="ARBA00005695"/>
    </source>
</evidence>
<accession>A0A381ZMD3</accession>
<gene>
    <name evidence="7" type="ORF">METZ01_LOCUS143259</name>
</gene>
<dbReference type="EMBL" id="UINC01021892">
    <property type="protein sequence ID" value="SVA90405.1"/>
    <property type="molecule type" value="Genomic_DNA"/>
</dbReference>
<evidence type="ECO:0000256" key="3">
    <source>
        <dbReference type="ARBA" id="ARBA00022448"/>
    </source>
</evidence>
<evidence type="ECO:0000256" key="5">
    <source>
        <dbReference type="SAM" id="MobiDB-lite"/>
    </source>
</evidence>
<dbReference type="PIRSF" id="PIRSF002741">
    <property type="entry name" value="MppA"/>
    <property type="match status" value="1"/>
</dbReference>
<sequence>MISCSLFSGDSEEKNVDQFTNTSEKVSSENNKNNESETSIKKTNKNIVFAGKQLNVLYSDPPTLDPHRAQDSTSAGIILEIYSGLVSLDTNLQIIPDIAESWDISNDGMKYTFKLRDNAKFHNGKKITAEDFIWSFNRAANPATTSITAEDYLGDIVGVKDVIDGKTDKISGIKLINELTIEINIDSPKAYFLAKLTYPVSFVLDSENVKNKNWTDSPNGSGPFMLEEYLIGEKLLLKRNSDWYREPAKIEYVSMNLAGGQAMAMYENGEIDLTGVGMADLERVLDPSSDLNKDVVIAPLSFSQYYIGFNVQKPPFDDKYFRQALAHAINKELIATEVLSDLVKPAYGILPPGFPGYDKNIDGLKFNEQLAKDMLAKSKYSNINDLPRIILSVPGTGGSSGLDIEVIIEMWKQTLGIEVEIQQVEWA</sequence>
<comment type="similarity">
    <text evidence="2">Belongs to the bacterial solute-binding protein 5 family.</text>
</comment>
<evidence type="ECO:0000313" key="7">
    <source>
        <dbReference type="EMBL" id="SVA90405.1"/>
    </source>
</evidence>
<name>A0A381ZMD3_9ZZZZ</name>
<feature type="domain" description="Solute-binding protein family 5" evidence="6">
    <location>
        <begin position="93"/>
        <end position="426"/>
    </location>
</feature>
<keyword evidence="4" id="KW-0732">Signal</keyword>
<dbReference type="GO" id="GO:0042597">
    <property type="term" value="C:periplasmic space"/>
    <property type="evidence" value="ECO:0007669"/>
    <property type="project" value="UniProtKB-ARBA"/>
</dbReference>
<keyword evidence="3" id="KW-0813">Transport</keyword>
<dbReference type="GO" id="GO:0043190">
    <property type="term" value="C:ATP-binding cassette (ABC) transporter complex"/>
    <property type="evidence" value="ECO:0007669"/>
    <property type="project" value="InterPro"/>
</dbReference>
<dbReference type="GO" id="GO:0030313">
    <property type="term" value="C:cell envelope"/>
    <property type="evidence" value="ECO:0007669"/>
    <property type="project" value="UniProtKB-SubCell"/>
</dbReference>
<dbReference type="Gene3D" id="3.40.190.10">
    <property type="entry name" value="Periplasmic binding protein-like II"/>
    <property type="match status" value="1"/>
</dbReference>
<proteinExistence type="inferred from homology"/>
<dbReference type="PANTHER" id="PTHR30290:SF10">
    <property type="entry name" value="PERIPLASMIC OLIGOPEPTIDE-BINDING PROTEIN-RELATED"/>
    <property type="match status" value="1"/>
</dbReference>
<dbReference type="SUPFAM" id="SSF53850">
    <property type="entry name" value="Periplasmic binding protein-like II"/>
    <property type="match status" value="1"/>
</dbReference>
<feature type="compositionally biased region" description="Low complexity" evidence="5">
    <location>
        <begin position="20"/>
        <end position="31"/>
    </location>
</feature>
<feature type="non-terminal residue" evidence="7">
    <location>
        <position position="427"/>
    </location>
</feature>